<dbReference type="InterPro" id="IPR058787">
    <property type="entry name" value="ApnL_M"/>
</dbReference>
<accession>A0A917DBR4</accession>
<reference evidence="4" key="2">
    <citation type="submission" date="2020-09" db="EMBL/GenBank/DDBJ databases">
        <authorList>
            <person name="Sun Q."/>
            <person name="Zhou Y."/>
        </authorList>
    </citation>
    <scope>NUCLEOTIDE SEQUENCE</scope>
    <source>
        <strain evidence="4">CGMCC 1.15493</strain>
    </source>
</reference>
<evidence type="ECO:0000259" key="1">
    <source>
        <dbReference type="Pfam" id="PF25837"/>
    </source>
</evidence>
<dbReference type="AlphaFoldDB" id="A0A917DBR4"/>
<evidence type="ECO:0000259" key="2">
    <source>
        <dbReference type="Pfam" id="PF25838"/>
    </source>
</evidence>
<evidence type="ECO:0000259" key="3">
    <source>
        <dbReference type="Pfam" id="PF25839"/>
    </source>
</evidence>
<feature type="domain" description="D-apionate lactonase TIM barrel" evidence="2">
    <location>
        <begin position="269"/>
        <end position="558"/>
    </location>
</feature>
<dbReference type="Proteomes" id="UP000613160">
    <property type="component" value="Unassembled WGS sequence"/>
</dbReference>
<dbReference type="Pfam" id="PF25838">
    <property type="entry name" value="Apionate_lact_M"/>
    <property type="match status" value="1"/>
</dbReference>
<comment type="caution">
    <text evidence="4">The sequence shown here is derived from an EMBL/GenBank/DDBJ whole genome shotgun (WGS) entry which is preliminary data.</text>
</comment>
<proteinExistence type="predicted"/>
<feature type="domain" description="D-apionate lactonase N-terminal" evidence="1">
    <location>
        <begin position="8"/>
        <end position="234"/>
    </location>
</feature>
<feature type="domain" description="D-apionate lactonase C-terminal" evidence="3">
    <location>
        <begin position="570"/>
        <end position="643"/>
    </location>
</feature>
<reference evidence="4" key="1">
    <citation type="journal article" date="2014" name="Int. J. Syst. Evol. Microbiol.">
        <title>Complete genome sequence of Corynebacterium casei LMG S-19264T (=DSM 44701T), isolated from a smear-ripened cheese.</title>
        <authorList>
            <consortium name="US DOE Joint Genome Institute (JGI-PGF)"/>
            <person name="Walter F."/>
            <person name="Albersmeier A."/>
            <person name="Kalinowski J."/>
            <person name="Ruckert C."/>
        </authorList>
    </citation>
    <scope>NUCLEOTIDE SEQUENCE</scope>
    <source>
        <strain evidence="4">CGMCC 1.15493</strain>
    </source>
</reference>
<organism evidence="4 5">
    <name type="scientific">Aureimonas glaciei</name>
    <dbReference type="NCBI Taxonomy" id="1776957"/>
    <lineage>
        <taxon>Bacteria</taxon>
        <taxon>Pseudomonadati</taxon>
        <taxon>Pseudomonadota</taxon>
        <taxon>Alphaproteobacteria</taxon>
        <taxon>Hyphomicrobiales</taxon>
        <taxon>Aurantimonadaceae</taxon>
        <taxon>Aureimonas</taxon>
    </lineage>
</organism>
<evidence type="ECO:0000313" key="4">
    <source>
        <dbReference type="EMBL" id="GGD23070.1"/>
    </source>
</evidence>
<protein>
    <submittedName>
        <fullName evidence="4">Uncharacterized protein</fullName>
    </submittedName>
</protein>
<evidence type="ECO:0000313" key="5">
    <source>
        <dbReference type="Proteomes" id="UP000613160"/>
    </source>
</evidence>
<sequence length="647" mass="68967">MDAADRQKLFGTAEPLPEIYRLRAGTLEAELIGGNLRAVRFAGHEVLRTVAYVVRDRDWGTYAPAVEIVSLEETEFDFTVRTRSVCRATDGSELHAEAEITGDASGRLTFTVTAEPRGDFETNRCGFCVLHPIDGVAGQPVEVTHTDGTVEQACFPDLIAPWQPFKDIRALRHEIAPGVFATCHLEGDAFEMEDQRAWSDASFKTYVRPLALPWPYVLPAGQPFTQSVTLSLAGDVAGLETRAIAPASASPVRVQLTLGENLGEAMPAIGVVIAAEDARAILAYPATLHDLAPQSLLFSYDPLAGDGVDDLQRFAAIAALQPSARAVLECILPARDGVRAEVSAAAAAVERAGLRLDAVTVGPAVDRQSTPPGSPWPACPPLAEIYAEARNAFPGVRLGGGMFSFFTELNRKRPPVALLDYVTHATCPIVHAADDRSVMETLEAIPFITRSTRAIIGKAPYHLGPTTIGMRQNPYGSRTMPNPDGRRIAMAGDDSRQRGLFGAAWLVGYAARLAGAGIETWTAGALAGPRGQWLDTEKPEAGVVPAFHVLRGMAQLAGCRRIAFASSDASRVDGFAAVTWHGETVLWIANLGPEETVVALPEGGWRGFVLGLSDLDAAAAGRLLDEADRASPLTLPAYGVARLTGLA</sequence>
<dbReference type="InterPro" id="IPR058789">
    <property type="entry name" value="ApnL_C"/>
</dbReference>
<dbReference type="EMBL" id="BMJJ01000006">
    <property type="protein sequence ID" value="GGD23070.1"/>
    <property type="molecule type" value="Genomic_DNA"/>
</dbReference>
<dbReference type="Pfam" id="PF25839">
    <property type="entry name" value="Apionate_lact_C"/>
    <property type="match status" value="1"/>
</dbReference>
<keyword evidence="5" id="KW-1185">Reference proteome</keyword>
<dbReference type="RefSeq" id="WP_188851564.1">
    <property type="nucleotide sequence ID" value="NZ_BMJJ01000006.1"/>
</dbReference>
<gene>
    <name evidence="4" type="ORF">GCM10011335_27470</name>
</gene>
<name>A0A917DBR4_9HYPH</name>
<dbReference type="Pfam" id="PF25837">
    <property type="entry name" value="Apionate_lact_N"/>
    <property type="match status" value="1"/>
</dbReference>
<dbReference type="InterPro" id="IPR058788">
    <property type="entry name" value="ApnL_N"/>
</dbReference>